<dbReference type="EMBL" id="CP077365">
    <property type="protein sequence ID" value="QXB47579.1"/>
    <property type="molecule type" value="Genomic_DNA"/>
</dbReference>
<keyword evidence="2" id="KW-1185">Reference proteome</keyword>
<dbReference type="Proteomes" id="UP000683517">
    <property type="component" value="Chromosome"/>
</dbReference>
<proteinExistence type="predicted"/>
<protein>
    <recommendedName>
        <fullName evidence="3">PIN domain-containing protein</fullName>
    </recommendedName>
</protein>
<sequence>MSTVVIDTNVLLVANQQHQDISEECVLACTQKLLWAQQKGIIVIDDAYRVISEYCNKSDAKGTGVGDVFLKWILQNQANTARVHQVTITETLADHFQEFPDQILQPDFDAPDRKFPSVANAHHDKPPVLQAADCKWINWQPALNAVGISVDFVCPQDICRFYSNKFPGQPVPVLP</sequence>
<name>A0ABX8L952_9GAMM</name>
<organism evidence="1 2">
    <name type="scientific">Acinetobacter seifertii</name>
    <dbReference type="NCBI Taxonomy" id="1530123"/>
    <lineage>
        <taxon>Bacteria</taxon>
        <taxon>Pseudomonadati</taxon>
        <taxon>Pseudomonadota</taxon>
        <taxon>Gammaproteobacteria</taxon>
        <taxon>Moraxellales</taxon>
        <taxon>Moraxellaceae</taxon>
        <taxon>Acinetobacter</taxon>
        <taxon>Acinetobacter calcoaceticus/baumannii complex</taxon>
    </lineage>
</organism>
<reference evidence="1 2" key="1">
    <citation type="submission" date="2021-06" db="EMBL/GenBank/DDBJ databases">
        <title>FDA dAtabase for Regulatory Grade micrObial Sequences (FDA-ARGOS): Supporting development and validation of Infectious Disease Dx tests.</title>
        <authorList>
            <person name="Sproer C."/>
            <person name="Gronow S."/>
            <person name="Severitt S."/>
            <person name="Schroder I."/>
            <person name="Tallon L."/>
            <person name="Sadzewicz L."/>
            <person name="Zhao X."/>
            <person name="Boylan J."/>
            <person name="Ott S."/>
            <person name="Bowen H."/>
            <person name="Vavikolanu K."/>
            <person name="Mehta A."/>
            <person name="Aluvathingal J."/>
            <person name="Nadendla S."/>
            <person name="Lowell S."/>
            <person name="Myers T."/>
            <person name="Yan Y."/>
        </authorList>
    </citation>
    <scope>NUCLEOTIDE SEQUENCE [LARGE SCALE GENOMIC DNA]</scope>
    <source>
        <strain evidence="1 2">FDAARGOS 1400</strain>
    </source>
</reference>
<evidence type="ECO:0000313" key="1">
    <source>
        <dbReference type="EMBL" id="QXB47579.1"/>
    </source>
</evidence>
<evidence type="ECO:0000313" key="2">
    <source>
        <dbReference type="Proteomes" id="UP000683517"/>
    </source>
</evidence>
<accession>A0ABX8L952</accession>
<evidence type="ECO:0008006" key="3">
    <source>
        <dbReference type="Google" id="ProtNLM"/>
    </source>
</evidence>
<dbReference type="RefSeq" id="WP_216985529.1">
    <property type="nucleotide sequence ID" value="NZ_CP077365.1"/>
</dbReference>
<gene>
    <name evidence="1" type="ORF">I6L30_06135</name>
</gene>